<sequence>MKISNLSVDRPVAITMIILVIVLIGGVALTMLPLELTPDIEMPFLMITTSYSGGSPEEVEELVTRPIEQSVATLDGLDTLSTTSREGFSWVMLRLNYGTDLTEAKNDLRDLMAEIENRLPDSAETPRIRNFDPNAEPIMEISIAGMEAEQLKTIAEDSIQPELEKINGVAAAEISGGREREIKINIDQNLLEAYQISLDQIASVIRASNQDGGLGSVMVGEEEISVRAQGEFEIVDDIRNLKIRTSAGDEIPLTLISKIEDSYKDVSSISYLNGRESVGLSIQKQGDSNIVSVANEVETAVENLKQSYSDLEIVITSNNAEYIKDSLASVQQNFIIGGILAVIILYLFLRNISSTIVIATAIPTSILATFAIMFFTDLSINTITLGGIALGVGMIVDNSIVVLENIYRKRAKGLDRFKAAKAGSSEVTTAIFASTLTTAAVFIPIVFVEDMMAELFTPMALTVSFSLFASLLVALTFIPMLSSKALKISHNENNNALKDKKYLNFYQNILKKALKNRYKILVGLIVFFIFFGSGIYFGFIPITTEYMPASDQGSIRVYVSMPDNSTIERSDQIAKEIYNQIKEIKEIENVTARVNNGRARFSIELITQDQRQQDVEAVAEAIRNKTAAIAGPRINVAAQSSMRGGSGSSIEVKISGSDLETLLNYGENAERLLNKIEGIRNTDLSLERGNPEIHVNLNRREIQNQGFTEREIITYAEMALDGSTVDQLTEAGEEIDIIIQLAEADRRSLNNLRNLKIFKANGDSVLLSQLAEIGPGSGFSAIERENQQRYITVSADTFERALGEVQQDVEKIMAAELNLPTNYLLSYGGEAQEMDESFSQLIIAAVMAILLVYMVMAAQFESLIYPFVIMFTVPLSAAGAVIALIITGMSLSTYGMIGAIMLVGIVVNNAIVMIDYINNRKEKMNRREAILEAAPIRLRPILMTTLTTVLAMMPLAVGIGTGAETQQPLAVVVIGGLLFSTILTLIIIPVVYDIVDEFRNKVVNYLRKIVHNE</sequence>
<dbReference type="PANTHER" id="PTHR32063:SF0">
    <property type="entry name" value="SWARMING MOTILITY PROTEIN SWRC"/>
    <property type="match status" value="1"/>
</dbReference>
<dbReference type="Gene3D" id="3.30.70.1320">
    <property type="entry name" value="Multidrug efflux transporter AcrB pore domain like"/>
    <property type="match status" value="1"/>
</dbReference>
<protein>
    <submittedName>
        <fullName evidence="2">HAE1 family hydrophobic/amphiphilic exporter-1</fullName>
    </submittedName>
</protein>
<dbReference type="Gene3D" id="3.30.2090.10">
    <property type="entry name" value="Multidrug efflux transporter AcrB TolC docking domain, DN and DC subdomains"/>
    <property type="match status" value="2"/>
</dbReference>
<dbReference type="SUPFAM" id="SSF82866">
    <property type="entry name" value="Multidrug efflux transporter AcrB transmembrane domain"/>
    <property type="match status" value="2"/>
</dbReference>
<feature type="transmembrane region" description="Helical" evidence="1">
    <location>
        <begin position="427"/>
        <end position="447"/>
    </location>
</feature>
<feature type="transmembrane region" description="Helical" evidence="1">
    <location>
        <begin position="938"/>
        <end position="957"/>
    </location>
</feature>
<comment type="caution">
    <text evidence="2">The sequence shown here is derived from an EMBL/GenBank/DDBJ whole genome shotgun (WGS) entry which is preliminary data.</text>
</comment>
<dbReference type="GO" id="GO:0042910">
    <property type="term" value="F:xenobiotic transmembrane transporter activity"/>
    <property type="evidence" value="ECO:0007669"/>
    <property type="project" value="TreeGrafter"/>
</dbReference>
<keyword evidence="1" id="KW-1133">Transmembrane helix</keyword>
<feature type="transmembrane region" description="Helical" evidence="1">
    <location>
        <begin position="520"/>
        <end position="539"/>
    </location>
</feature>
<dbReference type="Pfam" id="PF00873">
    <property type="entry name" value="ACR_tran"/>
    <property type="match status" value="1"/>
</dbReference>
<dbReference type="GeneID" id="57013314"/>
<dbReference type="Gene3D" id="1.20.1640.10">
    <property type="entry name" value="Multidrug efflux transporter AcrB transmembrane domain"/>
    <property type="match status" value="2"/>
</dbReference>
<evidence type="ECO:0000313" key="2">
    <source>
        <dbReference type="EMBL" id="TDX41789.1"/>
    </source>
</evidence>
<accession>A0A4V3GVX0</accession>
<feature type="transmembrane region" description="Helical" evidence="1">
    <location>
        <begin position="12"/>
        <end position="34"/>
    </location>
</feature>
<dbReference type="InterPro" id="IPR001036">
    <property type="entry name" value="Acrflvin-R"/>
</dbReference>
<feature type="transmembrane region" description="Helical" evidence="1">
    <location>
        <begin position="330"/>
        <end position="349"/>
    </location>
</feature>
<dbReference type="SUPFAM" id="SSF82693">
    <property type="entry name" value="Multidrug efflux transporter AcrB pore domain, PN1, PN2, PC1 and PC2 subdomains"/>
    <property type="match status" value="3"/>
</dbReference>
<dbReference type="RefSeq" id="WP_134059778.1">
    <property type="nucleotide sequence ID" value="NZ_SOEF01000025.1"/>
</dbReference>
<feature type="transmembrane region" description="Helical" evidence="1">
    <location>
        <begin position="863"/>
        <end position="887"/>
    </location>
</feature>
<dbReference type="SUPFAM" id="SSF82714">
    <property type="entry name" value="Multidrug efflux transporter AcrB TolC docking domain, DN and DC subdomains"/>
    <property type="match status" value="2"/>
</dbReference>
<keyword evidence="1" id="KW-0812">Transmembrane</keyword>
<dbReference type="Proteomes" id="UP000295472">
    <property type="component" value="Unassembled WGS sequence"/>
</dbReference>
<organism evidence="2 3">
    <name type="scientific">Halanaerobium congolense</name>
    <dbReference type="NCBI Taxonomy" id="54121"/>
    <lineage>
        <taxon>Bacteria</taxon>
        <taxon>Bacillati</taxon>
        <taxon>Bacillota</taxon>
        <taxon>Clostridia</taxon>
        <taxon>Halanaerobiales</taxon>
        <taxon>Halanaerobiaceae</taxon>
        <taxon>Halanaerobium</taxon>
    </lineage>
</organism>
<evidence type="ECO:0000256" key="1">
    <source>
        <dbReference type="SAM" id="Phobius"/>
    </source>
</evidence>
<feature type="transmembrane region" description="Helical" evidence="1">
    <location>
        <begin position="838"/>
        <end position="856"/>
    </location>
</feature>
<feature type="transmembrane region" description="Helical" evidence="1">
    <location>
        <begin position="382"/>
        <end position="406"/>
    </location>
</feature>
<evidence type="ECO:0000313" key="3">
    <source>
        <dbReference type="Proteomes" id="UP000295472"/>
    </source>
</evidence>
<feature type="transmembrane region" description="Helical" evidence="1">
    <location>
        <begin position="969"/>
        <end position="992"/>
    </location>
</feature>
<feature type="transmembrane region" description="Helical" evidence="1">
    <location>
        <begin position="356"/>
        <end position="376"/>
    </location>
</feature>
<gene>
    <name evidence="2" type="ORF">C7954_12512</name>
</gene>
<dbReference type="AlphaFoldDB" id="A0A4V3GVX0"/>
<keyword evidence="1" id="KW-0472">Membrane</keyword>
<feature type="transmembrane region" description="Helical" evidence="1">
    <location>
        <begin position="459"/>
        <end position="481"/>
    </location>
</feature>
<dbReference type="PANTHER" id="PTHR32063">
    <property type="match status" value="1"/>
</dbReference>
<name>A0A4V3GVX0_9FIRM</name>
<dbReference type="InterPro" id="IPR027463">
    <property type="entry name" value="AcrB_DN_DC_subdom"/>
</dbReference>
<dbReference type="Gene3D" id="3.30.70.1430">
    <property type="entry name" value="Multidrug efflux transporter AcrB pore domain"/>
    <property type="match status" value="2"/>
</dbReference>
<feature type="transmembrane region" description="Helical" evidence="1">
    <location>
        <begin position="893"/>
        <end position="917"/>
    </location>
</feature>
<dbReference type="GO" id="GO:0005886">
    <property type="term" value="C:plasma membrane"/>
    <property type="evidence" value="ECO:0007669"/>
    <property type="project" value="TreeGrafter"/>
</dbReference>
<dbReference type="Gene3D" id="3.30.70.1440">
    <property type="entry name" value="Multidrug efflux transporter AcrB pore domain"/>
    <property type="match status" value="1"/>
</dbReference>
<proteinExistence type="predicted"/>
<dbReference type="PRINTS" id="PR00702">
    <property type="entry name" value="ACRIFLAVINRP"/>
</dbReference>
<dbReference type="EMBL" id="SOEF01000025">
    <property type="protein sequence ID" value="TDX41789.1"/>
    <property type="molecule type" value="Genomic_DNA"/>
</dbReference>
<reference evidence="2 3" key="1">
    <citation type="submission" date="2019-03" db="EMBL/GenBank/DDBJ databases">
        <title>Subsurface microbial communities from deep shales in Ohio and West Virginia, USA.</title>
        <authorList>
            <person name="Wrighton K."/>
        </authorList>
    </citation>
    <scope>NUCLEOTIDE SEQUENCE [LARGE SCALE GENOMIC DNA]</scope>
    <source>
        <strain evidence="2 3">DSMZ 11287</strain>
    </source>
</reference>